<evidence type="ECO:0000313" key="1">
    <source>
        <dbReference type="EMBL" id="GAD19500.1"/>
    </source>
</evidence>
<comment type="caution">
    <text evidence="1">The sequence shown here is derived from an EMBL/GenBank/DDBJ whole genome shotgun (WGS) entry which is preliminary data.</text>
</comment>
<dbReference type="eggNOG" id="COG0727">
    <property type="taxonomic scope" value="Bacteria"/>
</dbReference>
<dbReference type="PANTHER" id="PTHR35866:SF1">
    <property type="entry name" value="YKGJ FAMILY CYSTEINE CLUSTER PROTEIN"/>
    <property type="match status" value="1"/>
</dbReference>
<dbReference type="InterPro" id="IPR005358">
    <property type="entry name" value="Puta_zinc/iron-chelating_dom"/>
</dbReference>
<name>T1D006_9HELI</name>
<dbReference type="Proteomes" id="UP000018143">
    <property type="component" value="Unassembled WGS sequence"/>
</dbReference>
<evidence type="ECO:0000313" key="2">
    <source>
        <dbReference type="Proteomes" id="UP000018143"/>
    </source>
</evidence>
<protein>
    <recommendedName>
        <fullName evidence="3">YkgJ family cysteine cluster protein</fullName>
    </recommendedName>
</protein>
<keyword evidence="2" id="KW-1185">Reference proteome</keyword>
<proteinExistence type="predicted"/>
<dbReference type="AlphaFoldDB" id="T1D006"/>
<accession>T1D006</accession>
<organism evidence="1 2">
    <name type="scientific">Helicobacter fennelliae MRY12-0050</name>
    <dbReference type="NCBI Taxonomy" id="1325130"/>
    <lineage>
        <taxon>Bacteria</taxon>
        <taxon>Pseudomonadati</taxon>
        <taxon>Campylobacterota</taxon>
        <taxon>Epsilonproteobacteria</taxon>
        <taxon>Campylobacterales</taxon>
        <taxon>Helicobacteraceae</taxon>
        <taxon>Helicobacter</taxon>
    </lineage>
</organism>
<dbReference type="OrthoDB" id="9810361at2"/>
<evidence type="ECO:0008006" key="3">
    <source>
        <dbReference type="Google" id="ProtNLM"/>
    </source>
</evidence>
<dbReference type="EMBL" id="BASD01000025">
    <property type="protein sequence ID" value="GAD19500.1"/>
    <property type="molecule type" value="Genomic_DNA"/>
</dbReference>
<dbReference type="STRING" id="1325130.HFN_0740"/>
<reference evidence="1 2" key="1">
    <citation type="journal article" date="2013" name="Genome Announc.">
        <title>Draft Genome Sequence of Helicobacter fennelliae Strain MRY12-0050, Isolated from a Bacteremia Patient.</title>
        <authorList>
            <person name="Rimbara E."/>
            <person name="Matsui M."/>
            <person name="Mori S."/>
            <person name="Suzuki S."/>
            <person name="Suzuki M."/>
            <person name="Kim H."/>
            <person name="Sekizuka T."/>
            <person name="Kuroda M."/>
            <person name="Shibayama K."/>
        </authorList>
    </citation>
    <scope>NUCLEOTIDE SEQUENCE [LARGE SCALE GENOMIC DNA]</scope>
    <source>
        <strain evidence="1 2">MRY12-0050</strain>
    </source>
</reference>
<dbReference type="Pfam" id="PF03692">
    <property type="entry name" value="CxxCxxCC"/>
    <property type="match status" value="1"/>
</dbReference>
<sequence length="123" mass="14475">MQDFSFRFSSEACKTCGGKCCTGESGYIFLTLQEAQNISAFLQIPFEDFALRYLKKVGYRFSLIEKPYNGQWACVFFDEQKKNCLVYEYRPKQCRTFPFWESYKQKANLKELLEICPGVKYIS</sequence>
<dbReference type="PANTHER" id="PTHR35866">
    <property type="entry name" value="PUTATIVE-RELATED"/>
    <property type="match status" value="1"/>
</dbReference>
<dbReference type="RefSeq" id="WP_023948846.1">
    <property type="nucleotide sequence ID" value="NZ_BASD01000025.1"/>
</dbReference>
<gene>
    <name evidence="1" type="ORF">HFN_0740</name>
</gene>